<dbReference type="EMBL" id="BARV01042970">
    <property type="protein sequence ID" value="GAI52608.1"/>
    <property type="molecule type" value="Genomic_DNA"/>
</dbReference>
<sequence length="51" mass="5596">VFNAASGVIDEKISDAPSSLSQIKYRDRGLFADISKNDIFGKETANEKVYS</sequence>
<accession>X1P9U9</accession>
<protein>
    <submittedName>
        <fullName evidence="1">Uncharacterized protein</fullName>
    </submittedName>
</protein>
<feature type="non-terminal residue" evidence="1">
    <location>
        <position position="1"/>
    </location>
</feature>
<proteinExistence type="predicted"/>
<comment type="caution">
    <text evidence="1">The sequence shown here is derived from an EMBL/GenBank/DDBJ whole genome shotgun (WGS) entry which is preliminary data.</text>
</comment>
<organism evidence="1">
    <name type="scientific">marine sediment metagenome</name>
    <dbReference type="NCBI Taxonomy" id="412755"/>
    <lineage>
        <taxon>unclassified sequences</taxon>
        <taxon>metagenomes</taxon>
        <taxon>ecological metagenomes</taxon>
    </lineage>
</organism>
<evidence type="ECO:0000313" key="1">
    <source>
        <dbReference type="EMBL" id="GAI52608.1"/>
    </source>
</evidence>
<dbReference type="AlphaFoldDB" id="X1P9U9"/>
<name>X1P9U9_9ZZZZ</name>
<reference evidence="1" key="1">
    <citation type="journal article" date="2014" name="Front. Microbiol.">
        <title>High frequency of phylogenetically diverse reductive dehalogenase-homologous genes in deep subseafloor sedimentary metagenomes.</title>
        <authorList>
            <person name="Kawai M."/>
            <person name="Futagami T."/>
            <person name="Toyoda A."/>
            <person name="Takaki Y."/>
            <person name="Nishi S."/>
            <person name="Hori S."/>
            <person name="Arai W."/>
            <person name="Tsubouchi T."/>
            <person name="Morono Y."/>
            <person name="Uchiyama I."/>
            <person name="Ito T."/>
            <person name="Fujiyama A."/>
            <person name="Inagaki F."/>
            <person name="Takami H."/>
        </authorList>
    </citation>
    <scope>NUCLEOTIDE SEQUENCE</scope>
    <source>
        <strain evidence="1">Expedition CK06-06</strain>
    </source>
</reference>
<gene>
    <name evidence="1" type="ORF">S06H3_64364</name>
</gene>